<dbReference type="InterPro" id="IPR027417">
    <property type="entry name" value="P-loop_NTPase"/>
</dbReference>
<organism evidence="13 14">
    <name type="scientific">Candidatus Magnetoglobus multicellularis str. Araruama</name>
    <dbReference type="NCBI Taxonomy" id="890399"/>
    <lineage>
        <taxon>Bacteria</taxon>
        <taxon>Pseudomonadati</taxon>
        <taxon>Thermodesulfobacteriota</taxon>
        <taxon>Desulfobacteria</taxon>
        <taxon>Desulfobacterales</taxon>
        <taxon>Desulfobacteraceae</taxon>
        <taxon>Candidatus Magnetoglobus</taxon>
    </lineage>
</organism>
<comment type="similarity">
    <text evidence="2">Belongs to the etk/wzc family.</text>
</comment>
<keyword evidence="4" id="KW-0808">Transferase</keyword>
<gene>
    <name evidence="13" type="ORF">OMM_01347</name>
</gene>
<evidence type="ECO:0000313" key="13">
    <source>
        <dbReference type="EMBL" id="ETR72909.1"/>
    </source>
</evidence>
<dbReference type="Pfam" id="PF13807">
    <property type="entry name" value="GNVR"/>
    <property type="match status" value="1"/>
</dbReference>
<dbReference type="CDD" id="cd05387">
    <property type="entry name" value="BY-kinase"/>
    <property type="match status" value="1"/>
</dbReference>
<keyword evidence="7" id="KW-0067">ATP-binding</keyword>
<proteinExistence type="inferred from homology"/>
<keyword evidence="10" id="KW-1133">Transmembrane helix</keyword>
<comment type="catalytic activity">
    <reaction evidence="9">
        <text>L-tyrosyl-[protein] + ATP = O-phospho-L-tyrosyl-[protein] + ADP + H(+)</text>
        <dbReference type="Rhea" id="RHEA:10596"/>
        <dbReference type="Rhea" id="RHEA-COMP:10136"/>
        <dbReference type="Rhea" id="RHEA-COMP:20101"/>
        <dbReference type="ChEBI" id="CHEBI:15378"/>
        <dbReference type="ChEBI" id="CHEBI:30616"/>
        <dbReference type="ChEBI" id="CHEBI:46858"/>
        <dbReference type="ChEBI" id="CHEBI:61978"/>
        <dbReference type="ChEBI" id="CHEBI:456216"/>
        <dbReference type="EC" id="2.7.10.2"/>
    </reaction>
</comment>
<dbReference type="EC" id="2.7.10.2" evidence="3"/>
<evidence type="ECO:0000313" key="14">
    <source>
        <dbReference type="Proteomes" id="UP000189670"/>
    </source>
</evidence>
<evidence type="ECO:0000256" key="1">
    <source>
        <dbReference type="ARBA" id="ARBA00007316"/>
    </source>
</evidence>
<keyword evidence="5" id="KW-0547">Nucleotide-binding</keyword>
<evidence type="ECO:0000256" key="8">
    <source>
        <dbReference type="ARBA" id="ARBA00023137"/>
    </source>
</evidence>
<dbReference type="InterPro" id="IPR025669">
    <property type="entry name" value="AAA_dom"/>
</dbReference>
<dbReference type="GO" id="GO:0005524">
    <property type="term" value="F:ATP binding"/>
    <property type="evidence" value="ECO:0007669"/>
    <property type="project" value="UniProtKB-KW"/>
</dbReference>
<evidence type="ECO:0000256" key="10">
    <source>
        <dbReference type="SAM" id="Phobius"/>
    </source>
</evidence>
<evidence type="ECO:0000256" key="3">
    <source>
        <dbReference type="ARBA" id="ARBA00011903"/>
    </source>
</evidence>
<evidence type="ECO:0000259" key="12">
    <source>
        <dbReference type="Pfam" id="PF13807"/>
    </source>
</evidence>
<dbReference type="PANTHER" id="PTHR32309">
    <property type="entry name" value="TYROSINE-PROTEIN KINASE"/>
    <property type="match status" value="1"/>
</dbReference>
<dbReference type="GO" id="GO:0005886">
    <property type="term" value="C:plasma membrane"/>
    <property type="evidence" value="ECO:0007669"/>
    <property type="project" value="TreeGrafter"/>
</dbReference>
<evidence type="ECO:0000256" key="9">
    <source>
        <dbReference type="ARBA" id="ARBA00051245"/>
    </source>
</evidence>
<comment type="caution">
    <text evidence="13">The sequence shown here is derived from an EMBL/GenBank/DDBJ whole genome shotgun (WGS) entry which is preliminary data.</text>
</comment>
<dbReference type="AlphaFoldDB" id="A0A1V1PDB4"/>
<comment type="similarity">
    <text evidence="1">Belongs to the CpsD/CapB family.</text>
</comment>
<feature type="transmembrane region" description="Helical" evidence="10">
    <location>
        <begin position="64"/>
        <end position="84"/>
    </location>
</feature>
<dbReference type="GO" id="GO:0042802">
    <property type="term" value="F:identical protein binding"/>
    <property type="evidence" value="ECO:0007669"/>
    <property type="project" value="UniProtKB-ARBA"/>
</dbReference>
<feature type="domain" description="AAA" evidence="11">
    <location>
        <begin position="166"/>
        <end position="297"/>
    </location>
</feature>
<dbReference type="SUPFAM" id="SSF52540">
    <property type="entry name" value="P-loop containing nucleoside triphosphate hydrolases"/>
    <property type="match status" value="1"/>
</dbReference>
<dbReference type="InterPro" id="IPR032807">
    <property type="entry name" value="GNVR"/>
</dbReference>
<feature type="domain" description="Tyrosine-protein kinase G-rich" evidence="12">
    <location>
        <begin position="13"/>
        <end position="83"/>
    </location>
</feature>
<keyword evidence="10" id="KW-0812">Transmembrane</keyword>
<sequence length="367" mass="41116">MELNQKSIQYGVLQREAESARHMYELLIKRFKETSLTEDMKTGNVRVVDPAEVPKSPIRPRKRLNIFLGIVFGLFVGIAVAFAFEFLDNTLKSPEDIRNFLNIPYLGPVPTFDLERDNTDNPELITQYSPKSTASESYRGIRTSLLFSSADKVPQIILVTSAGPSEGKTLTSTNLAITMAQAGSRVVIVDCDMRKPKVHKMFGFSRDKGMSSVLVSSELESVLQDVVIHSDIPNLDVIPCGPIPPNPSEIIGSQKMSRIMQELQKQYDRIIVDSPPITAVTDSTVLAKFVDGVMLVVHAGVTPRQVVKTGLDQLQGVEANVLGAVLNDVDTGKESYYYYQYYYYYYGEDGEKKHRSRRKKRSSKRYG</sequence>
<dbReference type="Pfam" id="PF13614">
    <property type="entry name" value="AAA_31"/>
    <property type="match status" value="1"/>
</dbReference>
<dbReference type="PANTHER" id="PTHR32309:SF13">
    <property type="entry name" value="FERRIC ENTEROBACTIN TRANSPORT PROTEIN FEPE"/>
    <property type="match status" value="1"/>
</dbReference>
<dbReference type="Gene3D" id="3.40.50.300">
    <property type="entry name" value="P-loop containing nucleotide triphosphate hydrolases"/>
    <property type="match status" value="1"/>
</dbReference>
<evidence type="ECO:0000256" key="4">
    <source>
        <dbReference type="ARBA" id="ARBA00022679"/>
    </source>
</evidence>
<dbReference type="EMBL" id="ATBP01000101">
    <property type="protein sequence ID" value="ETR72909.1"/>
    <property type="molecule type" value="Genomic_DNA"/>
</dbReference>
<accession>A0A1V1PDB4</accession>
<name>A0A1V1PDB4_9BACT</name>
<protein>
    <recommendedName>
        <fullName evidence="3">non-specific protein-tyrosine kinase</fullName>
        <ecNumber evidence="3">2.7.10.2</ecNumber>
    </recommendedName>
</protein>
<evidence type="ECO:0000256" key="2">
    <source>
        <dbReference type="ARBA" id="ARBA00008883"/>
    </source>
</evidence>
<dbReference type="FunFam" id="3.40.50.300:FF:000527">
    <property type="entry name" value="Tyrosine-protein kinase etk"/>
    <property type="match status" value="1"/>
</dbReference>
<keyword evidence="10" id="KW-0472">Membrane</keyword>
<keyword evidence="6" id="KW-0418">Kinase</keyword>
<keyword evidence="8" id="KW-0829">Tyrosine-protein kinase</keyword>
<evidence type="ECO:0000259" key="11">
    <source>
        <dbReference type="Pfam" id="PF13614"/>
    </source>
</evidence>
<dbReference type="NCBIfam" id="TIGR01007">
    <property type="entry name" value="eps_fam"/>
    <property type="match status" value="1"/>
</dbReference>
<dbReference type="Proteomes" id="UP000189670">
    <property type="component" value="Unassembled WGS sequence"/>
</dbReference>
<reference evidence="14" key="1">
    <citation type="submission" date="2012-11" db="EMBL/GenBank/DDBJ databases">
        <authorList>
            <person name="Lucero-Rivera Y.E."/>
            <person name="Tovar-Ramirez D."/>
        </authorList>
    </citation>
    <scope>NUCLEOTIDE SEQUENCE [LARGE SCALE GENOMIC DNA]</scope>
    <source>
        <strain evidence="14">Araruama</strain>
    </source>
</reference>
<evidence type="ECO:0000256" key="5">
    <source>
        <dbReference type="ARBA" id="ARBA00022741"/>
    </source>
</evidence>
<dbReference type="InterPro" id="IPR050445">
    <property type="entry name" value="Bact_polysacc_biosynth/exp"/>
</dbReference>
<dbReference type="GO" id="GO:0004715">
    <property type="term" value="F:non-membrane spanning protein tyrosine kinase activity"/>
    <property type="evidence" value="ECO:0007669"/>
    <property type="project" value="UniProtKB-EC"/>
</dbReference>
<dbReference type="InterPro" id="IPR005702">
    <property type="entry name" value="Wzc-like_C"/>
</dbReference>
<evidence type="ECO:0000256" key="7">
    <source>
        <dbReference type="ARBA" id="ARBA00022840"/>
    </source>
</evidence>
<evidence type="ECO:0000256" key="6">
    <source>
        <dbReference type="ARBA" id="ARBA00022777"/>
    </source>
</evidence>